<dbReference type="AlphaFoldDB" id="A0A4Y6RCK4"/>
<gene>
    <name evidence="1" type="ORF">FJQ89_07040</name>
</gene>
<accession>A0A4Y6RCK4</accession>
<dbReference type="EMBL" id="CP041185">
    <property type="protein sequence ID" value="QDG70197.1"/>
    <property type="molecule type" value="Genomic_DNA"/>
</dbReference>
<proteinExistence type="predicted"/>
<dbReference type="KEGG" id="jas:FJQ89_07040"/>
<evidence type="ECO:0000313" key="1">
    <source>
        <dbReference type="EMBL" id="QDG70197.1"/>
    </source>
</evidence>
<dbReference type="Gene3D" id="1.10.30.50">
    <property type="match status" value="1"/>
</dbReference>
<evidence type="ECO:0000313" key="2">
    <source>
        <dbReference type="Proteomes" id="UP000316665"/>
    </source>
</evidence>
<organism evidence="1 2">
    <name type="scientific">Janthinobacterium tructae</name>
    <dbReference type="NCBI Taxonomy" id="2590869"/>
    <lineage>
        <taxon>Bacteria</taxon>
        <taxon>Pseudomonadati</taxon>
        <taxon>Pseudomonadota</taxon>
        <taxon>Betaproteobacteria</taxon>
        <taxon>Burkholderiales</taxon>
        <taxon>Oxalobacteraceae</taxon>
        <taxon>Janthinobacterium</taxon>
    </lineage>
</organism>
<protein>
    <recommendedName>
        <fullName evidence="3">HNH endonuclease</fullName>
    </recommendedName>
</protein>
<dbReference type="RefSeq" id="WP_141169629.1">
    <property type="nucleotide sequence ID" value="NZ_CP041185.1"/>
</dbReference>
<reference evidence="1 2" key="1">
    <citation type="submission" date="2019-06" db="EMBL/GenBank/DDBJ databases">
        <title>Complete genome sequence of Janthinobacterium sp. SNU WT3 isolated from diseased rainbow trout.</title>
        <authorList>
            <person name="Oh W.T."/>
            <person name="Park S.C."/>
        </authorList>
    </citation>
    <scope>NUCLEOTIDE SEQUENCE [LARGE SCALE GENOMIC DNA]</scope>
    <source>
        <strain evidence="1 2">SNU WT3</strain>
    </source>
</reference>
<dbReference type="OrthoDB" id="9816185at2"/>
<dbReference type="Proteomes" id="UP000316665">
    <property type="component" value="Chromosome"/>
</dbReference>
<sequence length="325" mass="38007">MIRLKRINATILSKHLAALEKLTLENIDTEFANIPIIPLGINNTTLELKIYLEDNISSLLAGSVAEIRRCIREIEDKFPIFHSYAQKNPSARSKNYDHDKTYILHAVRKSFDYDDFSKSRSQWSAYLLVKAYDIRLCPYCNINHVNFHYDVLPKKKSSVRKLEMRPPLDHYYPRAKYPYLGISIHNLIPSCHQCNSGVKLQDDPLSEKLPHPFKFPEKAVKFRLDNILAYDRPVALGDIKINVEARREVVRRHVDFFALPERYQWYAHEVQDMHNNYRSYVDADSPLEPALRNMVLGFKEVDREERALGICLNSILEHLLEMVPR</sequence>
<keyword evidence="2" id="KW-1185">Reference proteome</keyword>
<name>A0A4Y6RCK4_9BURK</name>
<evidence type="ECO:0008006" key="3">
    <source>
        <dbReference type="Google" id="ProtNLM"/>
    </source>
</evidence>